<comment type="similarity">
    <text evidence="1">Belongs to the ComF/GntX family.</text>
</comment>
<sequence>MFLDVLFPSRCCSCGADTTRDRAVLCRTCLDSIPVHSAFFCPVCSGRIPNPAVRCHRPSFLATAAASYDDPVVRELVRVLKYKGVRSAALPLGTLIVRHLELAAPHGYFDGAVVVPIPLGAQRARTRGYNQAEEIAKAVADELRLPLLPALLRRVRHTAPQTEVGSREGRLKNVLGSFAAENVRGKSIVLVDDVYTTGATMGEAVTTLTAAGALRVVAVAAARA</sequence>
<evidence type="ECO:0000259" key="3">
    <source>
        <dbReference type="Pfam" id="PF18912"/>
    </source>
</evidence>
<reference evidence="4 5" key="1">
    <citation type="journal article" date="2016" name="Nat. Commun.">
        <title>Thousands of microbial genomes shed light on interconnected biogeochemical processes in an aquifer system.</title>
        <authorList>
            <person name="Anantharaman K."/>
            <person name="Brown C.T."/>
            <person name="Hug L.A."/>
            <person name="Sharon I."/>
            <person name="Castelle C.J."/>
            <person name="Probst A.J."/>
            <person name="Thomas B.C."/>
            <person name="Singh A."/>
            <person name="Wilkins M.J."/>
            <person name="Karaoz U."/>
            <person name="Brodie E.L."/>
            <person name="Williams K.H."/>
            <person name="Hubbard S.S."/>
            <person name="Banfield J.F."/>
        </authorList>
    </citation>
    <scope>NUCLEOTIDE SEQUENCE [LARGE SCALE GENOMIC DNA]</scope>
</reference>
<dbReference type="InterPro" id="IPR051910">
    <property type="entry name" value="ComF/GntX_DNA_util-trans"/>
</dbReference>
<dbReference type="InterPro" id="IPR044005">
    <property type="entry name" value="DZR_2"/>
</dbReference>
<protein>
    <recommendedName>
        <fullName evidence="6">Phosphoribosyltransferase domain-containing protein</fullName>
    </recommendedName>
</protein>
<proteinExistence type="inferred from homology"/>
<dbReference type="Pfam" id="PF18912">
    <property type="entry name" value="DZR_2"/>
    <property type="match status" value="1"/>
</dbReference>
<comment type="caution">
    <text evidence="4">The sequence shown here is derived from an EMBL/GenBank/DDBJ whole genome shotgun (WGS) entry which is preliminary data.</text>
</comment>
<gene>
    <name evidence="4" type="ORF">A3E09_01980</name>
</gene>
<feature type="domain" description="Phosphoribosyltransferase" evidence="2">
    <location>
        <begin position="133"/>
        <end position="220"/>
    </location>
</feature>
<feature type="domain" description="Double zinc ribbon" evidence="3">
    <location>
        <begin position="2"/>
        <end position="49"/>
    </location>
</feature>
<dbReference type="InterPro" id="IPR029057">
    <property type="entry name" value="PRTase-like"/>
</dbReference>
<dbReference type="PANTHER" id="PTHR47505:SF1">
    <property type="entry name" value="DNA UTILIZATION PROTEIN YHGH"/>
    <property type="match status" value="1"/>
</dbReference>
<dbReference type="EMBL" id="MHKY01000038">
    <property type="protein sequence ID" value="OGY98240.1"/>
    <property type="molecule type" value="Genomic_DNA"/>
</dbReference>
<evidence type="ECO:0000259" key="2">
    <source>
        <dbReference type="Pfam" id="PF00156"/>
    </source>
</evidence>
<dbReference type="Gene3D" id="3.40.50.2020">
    <property type="match status" value="1"/>
</dbReference>
<dbReference type="CDD" id="cd06223">
    <property type="entry name" value="PRTases_typeI"/>
    <property type="match status" value="1"/>
</dbReference>
<evidence type="ECO:0000256" key="1">
    <source>
        <dbReference type="ARBA" id="ARBA00008007"/>
    </source>
</evidence>
<evidence type="ECO:0000313" key="4">
    <source>
        <dbReference type="EMBL" id="OGY98240.1"/>
    </source>
</evidence>
<evidence type="ECO:0000313" key="5">
    <source>
        <dbReference type="Proteomes" id="UP000178796"/>
    </source>
</evidence>
<dbReference type="Pfam" id="PF00156">
    <property type="entry name" value="Pribosyltran"/>
    <property type="match status" value="1"/>
</dbReference>
<evidence type="ECO:0008006" key="6">
    <source>
        <dbReference type="Google" id="ProtNLM"/>
    </source>
</evidence>
<dbReference type="AlphaFoldDB" id="A0A1G2CC49"/>
<name>A0A1G2CC49_9BACT</name>
<dbReference type="Proteomes" id="UP000178796">
    <property type="component" value="Unassembled WGS sequence"/>
</dbReference>
<dbReference type="InterPro" id="IPR000836">
    <property type="entry name" value="PRTase_dom"/>
</dbReference>
<accession>A0A1G2CC49</accession>
<dbReference type="PANTHER" id="PTHR47505">
    <property type="entry name" value="DNA UTILIZATION PROTEIN YHGH"/>
    <property type="match status" value="1"/>
</dbReference>
<organism evidence="4 5">
    <name type="scientific">Candidatus Liptonbacteria bacterium RIFCSPHIGHO2_12_FULL_60_13</name>
    <dbReference type="NCBI Taxonomy" id="1798648"/>
    <lineage>
        <taxon>Bacteria</taxon>
        <taxon>Candidatus Liptoniibacteriota</taxon>
    </lineage>
</organism>
<dbReference type="SUPFAM" id="SSF53271">
    <property type="entry name" value="PRTase-like"/>
    <property type="match status" value="1"/>
</dbReference>